<dbReference type="GeneID" id="63802443"/>
<keyword evidence="9" id="KW-0833">Ubl conjugation pathway</keyword>
<dbReference type="RefSeq" id="XP_040740084.1">
    <property type="nucleotide sequence ID" value="XM_040885795.1"/>
</dbReference>
<evidence type="ECO:0000256" key="2">
    <source>
        <dbReference type="ARBA" id="ARBA00004123"/>
    </source>
</evidence>
<dbReference type="OrthoDB" id="20295at2759"/>
<protein>
    <recommendedName>
        <fullName evidence="6">RING-type E3 ubiquitin transferase</fullName>
        <ecNumber evidence="6">2.3.2.27</ecNumber>
    </recommendedName>
</protein>
<evidence type="ECO:0000256" key="6">
    <source>
        <dbReference type="ARBA" id="ARBA00012483"/>
    </source>
</evidence>
<dbReference type="GO" id="GO:0005737">
    <property type="term" value="C:cytoplasm"/>
    <property type="evidence" value="ECO:0007669"/>
    <property type="project" value="UniProtKB-SubCell"/>
</dbReference>
<comment type="pathway">
    <text evidence="4">Protein modification; protein ubiquitination.</text>
</comment>
<evidence type="ECO:0000259" key="12">
    <source>
        <dbReference type="PROSITE" id="PS51698"/>
    </source>
</evidence>
<keyword evidence="8" id="KW-0808">Transferase</keyword>
<dbReference type="PROSITE" id="PS51698">
    <property type="entry name" value="U_BOX"/>
    <property type="match status" value="1"/>
</dbReference>
<dbReference type="Pfam" id="PF04564">
    <property type="entry name" value="U-box"/>
    <property type="match status" value="1"/>
</dbReference>
<keyword evidence="10" id="KW-0539">Nucleus</keyword>
<dbReference type="Pfam" id="PF10408">
    <property type="entry name" value="Ufd2P_core"/>
    <property type="match status" value="1"/>
</dbReference>
<dbReference type="InterPro" id="IPR045132">
    <property type="entry name" value="UBE4"/>
</dbReference>
<gene>
    <name evidence="13" type="ORF">DL89DRAFT_260541</name>
</gene>
<organism evidence="13 14">
    <name type="scientific">Linderina pennispora</name>
    <dbReference type="NCBI Taxonomy" id="61395"/>
    <lineage>
        <taxon>Eukaryota</taxon>
        <taxon>Fungi</taxon>
        <taxon>Fungi incertae sedis</taxon>
        <taxon>Zoopagomycota</taxon>
        <taxon>Kickxellomycotina</taxon>
        <taxon>Kickxellomycetes</taxon>
        <taxon>Kickxellales</taxon>
        <taxon>Kickxellaceae</taxon>
        <taxon>Linderina</taxon>
    </lineage>
</organism>
<evidence type="ECO:0000256" key="11">
    <source>
        <dbReference type="SAM" id="MobiDB-lite"/>
    </source>
</evidence>
<evidence type="ECO:0000313" key="14">
    <source>
        <dbReference type="Proteomes" id="UP000193922"/>
    </source>
</evidence>
<keyword evidence="7" id="KW-0963">Cytoplasm</keyword>
<dbReference type="GO" id="GO:0005634">
    <property type="term" value="C:nucleus"/>
    <property type="evidence" value="ECO:0007669"/>
    <property type="project" value="UniProtKB-SubCell"/>
</dbReference>
<evidence type="ECO:0000256" key="3">
    <source>
        <dbReference type="ARBA" id="ARBA00004496"/>
    </source>
</evidence>
<dbReference type="InterPro" id="IPR013083">
    <property type="entry name" value="Znf_RING/FYVE/PHD"/>
</dbReference>
<comment type="similarity">
    <text evidence="5">Belongs to the ubiquitin conjugation factor E4 family.</text>
</comment>
<keyword evidence="14" id="KW-1185">Reference proteome</keyword>
<evidence type="ECO:0000256" key="7">
    <source>
        <dbReference type="ARBA" id="ARBA00022490"/>
    </source>
</evidence>
<dbReference type="GO" id="GO:0000209">
    <property type="term" value="P:protein polyubiquitination"/>
    <property type="evidence" value="ECO:0007669"/>
    <property type="project" value="TreeGrafter"/>
</dbReference>
<feature type="domain" description="U-box" evidence="12">
    <location>
        <begin position="905"/>
        <end position="979"/>
    </location>
</feature>
<comment type="caution">
    <text evidence="13">The sequence shown here is derived from an EMBL/GenBank/DDBJ whole genome shotgun (WGS) entry which is preliminary data.</text>
</comment>
<feature type="compositionally biased region" description="Low complexity" evidence="11">
    <location>
        <begin position="711"/>
        <end position="731"/>
    </location>
</feature>
<name>A0A1Y1VXU6_9FUNG</name>
<dbReference type="GO" id="GO:0036503">
    <property type="term" value="P:ERAD pathway"/>
    <property type="evidence" value="ECO:0007669"/>
    <property type="project" value="InterPro"/>
</dbReference>
<dbReference type="EC" id="2.3.2.27" evidence="6"/>
<dbReference type="PANTHER" id="PTHR13931:SF2">
    <property type="entry name" value="UBIQUITIN CONJUGATION FACTOR E4 B"/>
    <property type="match status" value="1"/>
</dbReference>
<proteinExistence type="inferred from homology"/>
<dbReference type="Gene3D" id="3.30.40.10">
    <property type="entry name" value="Zinc/RING finger domain, C3HC4 (zinc finger)"/>
    <property type="match status" value="1"/>
</dbReference>
<dbReference type="STRING" id="61395.A0A1Y1VXU6"/>
<comment type="catalytic activity">
    <reaction evidence="1">
        <text>S-ubiquitinyl-[E2 ubiquitin-conjugating enzyme]-L-cysteine + [acceptor protein]-L-lysine = [E2 ubiquitin-conjugating enzyme]-L-cysteine + N(6)-ubiquitinyl-[acceptor protein]-L-lysine.</text>
        <dbReference type="EC" id="2.3.2.27"/>
    </reaction>
</comment>
<evidence type="ECO:0000256" key="5">
    <source>
        <dbReference type="ARBA" id="ARBA00007434"/>
    </source>
</evidence>
<dbReference type="GO" id="GO:0000151">
    <property type="term" value="C:ubiquitin ligase complex"/>
    <property type="evidence" value="ECO:0007669"/>
    <property type="project" value="InterPro"/>
</dbReference>
<dbReference type="PANTHER" id="PTHR13931">
    <property type="entry name" value="UBIQUITINATION FACTOR E4"/>
    <property type="match status" value="1"/>
</dbReference>
<reference evidence="13 14" key="1">
    <citation type="submission" date="2016-07" db="EMBL/GenBank/DDBJ databases">
        <title>Pervasive Adenine N6-methylation of Active Genes in Fungi.</title>
        <authorList>
            <consortium name="DOE Joint Genome Institute"/>
            <person name="Mondo S.J."/>
            <person name="Dannebaum R.O."/>
            <person name="Kuo R.C."/>
            <person name="Labutti K."/>
            <person name="Haridas S."/>
            <person name="Kuo A."/>
            <person name="Salamov A."/>
            <person name="Ahrendt S.R."/>
            <person name="Lipzen A."/>
            <person name="Sullivan W."/>
            <person name="Andreopoulos W.B."/>
            <person name="Clum A."/>
            <person name="Lindquist E."/>
            <person name="Daum C."/>
            <person name="Ramamoorthy G.K."/>
            <person name="Gryganskyi A."/>
            <person name="Culley D."/>
            <person name="Magnuson J.K."/>
            <person name="James T.Y."/>
            <person name="O'Malley M.A."/>
            <person name="Stajich J.E."/>
            <person name="Spatafora J.W."/>
            <person name="Visel A."/>
            <person name="Grigoriev I.V."/>
        </authorList>
    </citation>
    <scope>NUCLEOTIDE SEQUENCE [LARGE SCALE GENOMIC DNA]</scope>
    <source>
        <strain evidence="13 14">ATCC 12442</strain>
    </source>
</reference>
<feature type="region of interest" description="Disordered" evidence="11">
    <location>
        <begin position="700"/>
        <end position="742"/>
    </location>
</feature>
<evidence type="ECO:0000256" key="4">
    <source>
        <dbReference type="ARBA" id="ARBA00004906"/>
    </source>
</evidence>
<dbReference type="GO" id="GO:0034450">
    <property type="term" value="F:ubiquitin-ubiquitin ligase activity"/>
    <property type="evidence" value="ECO:0007669"/>
    <property type="project" value="InterPro"/>
</dbReference>
<dbReference type="InterPro" id="IPR003613">
    <property type="entry name" value="Ubox_domain"/>
</dbReference>
<dbReference type="UniPathway" id="UPA00143"/>
<dbReference type="InterPro" id="IPR019474">
    <property type="entry name" value="Ub_conjug_fac_E4_core"/>
</dbReference>
<dbReference type="SMART" id="SM00504">
    <property type="entry name" value="Ubox"/>
    <property type="match status" value="1"/>
</dbReference>
<evidence type="ECO:0000256" key="8">
    <source>
        <dbReference type="ARBA" id="ARBA00022679"/>
    </source>
</evidence>
<evidence type="ECO:0000256" key="9">
    <source>
        <dbReference type="ARBA" id="ARBA00022786"/>
    </source>
</evidence>
<dbReference type="GO" id="GO:0006511">
    <property type="term" value="P:ubiquitin-dependent protein catabolic process"/>
    <property type="evidence" value="ECO:0007669"/>
    <property type="project" value="InterPro"/>
</dbReference>
<dbReference type="AlphaFoldDB" id="A0A1Y1VXU6"/>
<evidence type="ECO:0000256" key="10">
    <source>
        <dbReference type="ARBA" id="ARBA00023242"/>
    </source>
</evidence>
<dbReference type="EMBL" id="MCFD01000018">
    <property type="protein sequence ID" value="ORX66033.1"/>
    <property type="molecule type" value="Genomic_DNA"/>
</dbReference>
<accession>A0A1Y1VXU6</accession>
<evidence type="ECO:0000313" key="13">
    <source>
        <dbReference type="EMBL" id="ORX66033.1"/>
    </source>
</evidence>
<dbReference type="SUPFAM" id="SSF57850">
    <property type="entry name" value="RING/U-box"/>
    <property type="match status" value="1"/>
</dbReference>
<dbReference type="FunFam" id="3.30.40.10:FF:000055">
    <property type="entry name" value="Ubiquitin conjugation factor e4 a"/>
    <property type="match status" value="1"/>
</dbReference>
<comment type="subcellular location">
    <subcellularLocation>
        <location evidence="3">Cytoplasm</location>
    </subcellularLocation>
    <subcellularLocation>
        <location evidence="2">Nucleus</location>
    </subcellularLocation>
</comment>
<evidence type="ECO:0000256" key="1">
    <source>
        <dbReference type="ARBA" id="ARBA00000900"/>
    </source>
</evidence>
<dbReference type="Proteomes" id="UP000193922">
    <property type="component" value="Unassembled WGS sequence"/>
</dbReference>
<sequence length="984" mass="110112">MASGHAYTGNPKRTARYYLNGVADELTSENIPLLITLESSFERVLIARLAETAQIPGSPGTFEYMLNSWRSVSNVVGNLTGARGRALDPAVRGARVSALQGAQALLVSYMGLSLQFPDMVVPAIGRPGQKILSGVALPQGLLDQIIKRFANDGLPEVLAPVFAELGLRTIDSGSAGGAGCLRGYLRGHPADADVRPRGLQRAANADRHSARSRSCRLSAFPTSNPEIISNYYADAPERNREERNALHSSIRSTVQYVQGALFDVFYKLVARSGVPARTATIQYTLRTLATNALRSGMHVDRDKVVDNGFADNLASIWLRLSEPFTRDPQLKKLDRVDADWISLRATRSSETMPAGLDDAQSHIGTYWRELTRLHADQSAADAYLQRRQQETEGLGDKQMPGFIADCFFATADALHLGPISILSQYKDILSKLSRFRGEVERIERMPELLPPEQRASLPLAMQRWKEQLKGMKREKIAMDAQVLDPRRLNSMVIFYRFAMAFLLRQVDANGQYPHRPFAMPTDEGEASVPEAWRMLPEFLAGGPDRIHRVHRHVGVGELRTFDDIIPLFLITFLARPAYIKNPYLKAKAGGCPAYADQVYQFRDILDSNRFAKAYLVPALLRFYVDIEQTGASSQFYDKFNIRYYIARTLRSLWSRGRSHVVATKQFFSQSHRESSTAATTGSTYRDQQVIEQFVAASDDRHNVSPRRVSEQAGRISASSRSSQPSQQQPGAGEDEAGDRAQRLQDAERIARSYVSLAHETVPRPFQAGEVVDRLAAMLNYNLDQLAGPKCSNLRVRDMQQRFSFNPRVLLSELTSVYIHLGLPRQSDGSDDAMTDAEDQQAIDRFVTAVVEDDRSYSVELFQKAYGILERISLKSPESLARLLEFAENCKQAKVDSHAIEFLEDEAPDAYLDPVLASLITDPVRLPTSDTIMDLASIKGQLLSDPRDPFNRSPLTVDMLEPMPELKEEIRRWREAKLKEYYASK</sequence>